<evidence type="ECO:0000256" key="4">
    <source>
        <dbReference type="ARBA" id="ARBA00022741"/>
    </source>
</evidence>
<proteinExistence type="predicted"/>
<dbReference type="InterPro" id="IPR017441">
    <property type="entry name" value="Protein_kinase_ATP_BS"/>
</dbReference>
<dbReference type="SUPFAM" id="SSF56112">
    <property type="entry name" value="Protein kinase-like (PK-like)"/>
    <property type="match status" value="1"/>
</dbReference>
<comment type="caution">
    <text evidence="11">The sequence shown here is derived from an EMBL/GenBank/DDBJ whole genome shotgun (WGS) entry which is preliminary data.</text>
</comment>
<dbReference type="PANTHER" id="PTHR47634">
    <property type="entry name" value="PROTEIN KINASE DOMAIN-CONTAINING PROTEIN-RELATED"/>
    <property type="match status" value="1"/>
</dbReference>
<evidence type="ECO:0000256" key="2">
    <source>
        <dbReference type="ARBA" id="ARBA00022527"/>
    </source>
</evidence>
<evidence type="ECO:0000313" key="12">
    <source>
        <dbReference type="Proteomes" id="UP000557566"/>
    </source>
</evidence>
<dbReference type="EC" id="2.7.11.1" evidence="1"/>
<accession>A0A8H4LQK6</accession>
<keyword evidence="6 9" id="KW-0067">ATP-binding</keyword>
<dbReference type="EMBL" id="JAAVMX010000012">
    <property type="protein sequence ID" value="KAF4504019.1"/>
    <property type="molecule type" value="Genomic_DNA"/>
</dbReference>
<organism evidence="11 12">
    <name type="scientific">Ophiocordyceps sinensis</name>
    <dbReference type="NCBI Taxonomy" id="72228"/>
    <lineage>
        <taxon>Eukaryota</taxon>
        <taxon>Fungi</taxon>
        <taxon>Dikarya</taxon>
        <taxon>Ascomycota</taxon>
        <taxon>Pezizomycotina</taxon>
        <taxon>Sordariomycetes</taxon>
        <taxon>Hypocreomycetidae</taxon>
        <taxon>Hypocreales</taxon>
        <taxon>Ophiocordycipitaceae</taxon>
        <taxon>Ophiocordyceps</taxon>
    </lineage>
</organism>
<evidence type="ECO:0000256" key="5">
    <source>
        <dbReference type="ARBA" id="ARBA00022777"/>
    </source>
</evidence>
<feature type="binding site" evidence="9">
    <location>
        <position position="93"/>
    </location>
    <ligand>
        <name>ATP</name>
        <dbReference type="ChEBI" id="CHEBI:30616"/>
    </ligand>
</feature>
<dbReference type="GO" id="GO:0000245">
    <property type="term" value="P:spliceosomal complex assembly"/>
    <property type="evidence" value="ECO:0007669"/>
    <property type="project" value="TreeGrafter"/>
</dbReference>
<dbReference type="GO" id="GO:0050684">
    <property type="term" value="P:regulation of mRNA processing"/>
    <property type="evidence" value="ECO:0007669"/>
    <property type="project" value="TreeGrafter"/>
</dbReference>
<dbReference type="Gene3D" id="3.30.200.20">
    <property type="entry name" value="Phosphorylase Kinase, domain 1"/>
    <property type="match status" value="1"/>
</dbReference>
<keyword evidence="5" id="KW-0418">Kinase</keyword>
<name>A0A8H4LQK6_9HYPO</name>
<dbReference type="InterPro" id="IPR051334">
    <property type="entry name" value="SRPK"/>
</dbReference>
<keyword evidence="4 9" id="KW-0547">Nucleotide-binding</keyword>
<comment type="catalytic activity">
    <reaction evidence="7">
        <text>L-threonyl-[protein] + ATP = O-phospho-L-threonyl-[protein] + ADP + H(+)</text>
        <dbReference type="Rhea" id="RHEA:46608"/>
        <dbReference type="Rhea" id="RHEA-COMP:11060"/>
        <dbReference type="Rhea" id="RHEA-COMP:11605"/>
        <dbReference type="ChEBI" id="CHEBI:15378"/>
        <dbReference type="ChEBI" id="CHEBI:30013"/>
        <dbReference type="ChEBI" id="CHEBI:30616"/>
        <dbReference type="ChEBI" id="CHEBI:61977"/>
        <dbReference type="ChEBI" id="CHEBI:456216"/>
        <dbReference type="EC" id="2.7.11.1"/>
    </reaction>
</comment>
<keyword evidence="3" id="KW-0808">Transferase</keyword>
<dbReference type="Proteomes" id="UP000557566">
    <property type="component" value="Unassembled WGS sequence"/>
</dbReference>
<dbReference type="InterPro" id="IPR000719">
    <property type="entry name" value="Prot_kinase_dom"/>
</dbReference>
<dbReference type="GO" id="GO:0004674">
    <property type="term" value="F:protein serine/threonine kinase activity"/>
    <property type="evidence" value="ECO:0007669"/>
    <property type="project" value="UniProtKB-KW"/>
</dbReference>
<keyword evidence="12" id="KW-1185">Reference proteome</keyword>
<protein>
    <recommendedName>
        <fullName evidence="1">non-specific serine/threonine protein kinase</fullName>
        <ecNumber evidence="1">2.7.11.1</ecNumber>
    </recommendedName>
</protein>
<feature type="domain" description="Protein kinase" evidence="10">
    <location>
        <begin position="59"/>
        <end position="209"/>
    </location>
</feature>
<evidence type="ECO:0000256" key="7">
    <source>
        <dbReference type="ARBA" id="ARBA00047899"/>
    </source>
</evidence>
<sequence>MPPFPLKIARLLRQQASTWKSVGPQAIPPNVLVDEEIVPGYDRRTFFHPNPGDVLDRRYTLTAKIGWGSSSTVWLAQKKNSVFFWPKKYFAIKINTNNCSESESGRELAVSRHIMSVNKKHWGHSLVVTAIDHFNIASPEGRHVCLVFEPMREPLWLFRRRLGANKATTAGLPLLKIYIRGMLYGLDYLHSECHIIHTGTEGLDADSSL</sequence>
<dbReference type="InterPro" id="IPR011009">
    <property type="entry name" value="Kinase-like_dom_sf"/>
</dbReference>
<evidence type="ECO:0000256" key="3">
    <source>
        <dbReference type="ARBA" id="ARBA00022679"/>
    </source>
</evidence>
<dbReference type="Gene3D" id="1.10.510.10">
    <property type="entry name" value="Transferase(Phosphotransferase) domain 1"/>
    <property type="match status" value="1"/>
</dbReference>
<evidence type="ECO:0000259" key="10">
    <source>
        <dbReference type="PROSITE" id="PS50011"/>
    </source>
</evidence>
<dbReference type="AlphaFoldDB" id="A0A8H4LQK6"/>
<dbReference type="PROSITE" id="PS50011">
    <property type="entry name" value="PROTEIN_KINASE_DOM"/>
    <property type="match status" value="1"/>
</dbReference>
<dbReference type="OrthoDB" id="5979581at2759"/>
<dbReference type="PROSITE" id="PS00107">
    <property type="entry name" value="PROTEIN_KINASE_ATP"/>
    <property type="match status" value="1"/>
</dbReference>
<comment type="catalytic activity">
    <reaction evidence="8">
        <text>L-seryl-[protein] + ATP = O-phospho-L-seryl-[protein] + ADP + H(+)</text>
        <dbReference type="Rhea" id="RHEA:17989"/>
        <dbReference type="Rhea" id="RHEA-COMP:9863"/>
        <dbReference type="Rhea" id="RHEA-COMP:11604"/>
        <dbReference type="ChEBI" id="CHEBI:15378"/>
        <dbReference type="ChEBI" id="CHEBI:29999"/>
        <dbReference type="ChEBI" id="CHEBI:30616"/>
        <dbReference type="ChEBI" id="CHEBI:83421"/>
        <dbReference type="ChEBI" id="CHEBI:456216"/>
        <dbReference type="EC" id="2.7.11.1"/>
    </reaction>
</comment>
<reference evidence="11 12" key="1">
    <citation type="journal article" date="2020" name="Genome Biol. Evol.">
        <title>A new high-quality draft genome assembly of the Chinese cordyceps Ophiocordyceps sinensis.</title>
        <authorList>
            <person name="Shu R."/>
            <person name="Zhang J."/>
            <person name="Meng Q."/>
            <person name="Zhang H."/>
            <person name="Zhou G."/>
            <person name="Li M."/>
            <person name="Wu P."/>
            <person name="Zhao Y."/>
            <person name="Chen C."/>
            <person name="Qin Q."/>
        </authorList>
    </citation>
    <scope>NUCLEOTIDE SEQUENCE [LARGE SCALE GENOMIC DNA]</scope>
    <source>
        <strain evidence="11 12">IOZ07</strain>
    </source>
</reference>
<dbReference type="PANTHER" id="PTHR47634:SF9">
    <property type="entry name" value="PROTEIN KINASE DOMAIN-CONTAINING PROTEIN-RELATED"/>
    <property type="match status" value="1"/>
</dbReference>
<evidence type="ECO:0000256" key="6">
    <source>
        <dbReference type="ARBA" id="ARBA00022840"/>
    </source>
</evidence>
<evidence type="ECO:0000313" key="11">
    <source>
        <dbReference type="EMBL" id="KAF4504019.1"/>
    </source>
</evidence>
<evidence type="ECO:0000256" key="1">
    <source>
        <dbReference type="ARBA" id="ARBA00012513"/>
    </source>
</evidence>
<dbReference type="GO" id="GO:0005524">
    <property type="term" value="F:ATP binding"/>
    <property type="evidence" value="ECO:0007669"/>
    <property type="project" value="UniProtKB-UniRule"/>
</dbReference>
<evidence type="ECO:0000256" key="9">
    <source>
        <dbReference type="PROSITE-ProRule" id="PRU10141"/>
    </source>
</evidence>
<gene>
    <name evidence="11" type="ORF">G6O67_008641</name>
</gene>
<evidence type="ECO:0000256" key="8">
    <source>
        <dbReference type="ARBA" id="ARBA00048679"/>
    </source>
</evidence>
<keyword evidence="2" id="KW-0723">Serine/threonine-protein kinase</keyword>